<dbReference type="EMBL" id="JABFCN010000057">
    <property type="protein sequence ID" value="NNU40778.1"/>
    <property type="molecule type" value="Genomic_DNA"/>
</dbReference>
<comment type="caution">
    <text evidence="2">The sequence shown here is derived from an EMBL/GenBank/DDBJ whole genome shotgun (WGS) entry which is preliminary data.</text>
</comment>
<dbReference type="AlphaFoldDB" id="A0A7Y3SBR5"/>
<keyword evidence="1" id="KW-0812">Transmembrane</keyword>
<evidence type="ECO:0000313" key="3">
    <source>
        <dbReference type="Proteomes" id="UP000519972"/>
    </source>
</evidence>
<sequence>MLCAVTEEKPTIVHRLISLVKIMWTVSIVITAAAVGAHIGWQSHGVAGALGLGFVGLVAGGFLSSPSILLEVLAGLI</sequence>
<dbReference type="Proteomes" id="UP000519972">
    <property type="component" value="Unassembled WGS sequence"/>
</dbReference>
<keyword evidence="1" id="KW-0472">Membrane</keyword>
<evidence type="ECO:0000313" key="2">
    <source>
        <dbReference type="EMBL" id="NNU40778.1"/>
    </source>
</evidence>
<keyword evidence="1" id="KW-1133">Transmembrane helix</keyword>
<feature type="transmembrane region" description="Helical" evidence="1">
    <location>
        <begin position="47"/>
        <end position="74"/>
    </location>
</feature>
<protein>
    <submittedName>
        <fullName evidence="2">Uncharacterized protein</fullName>
    </submittedName>
</protein>
<keyword evidence="3" id="KW-1185">Reference proteome</keyword>
<gene>
    <name evidence="2" type="ORF">G9X64_30705</name>
</gene>
<organism evidence="2 3">
    <name type="scientific">Rhizobium sophorae</name>
    <dbReference type="NCBI Taxonomy" id="1535242"/>
    <lineage>
        <taxon>Bacteria</taxon>
        <taxon>Pseudomonadati</taxon>
        <taxon>Pseudomonadota</taxon>
        <taxon>Alphaproteobacteria</taxon>
        <taxon>Hyphomicrobiales</taxon>
        <taxon>Rhizobiaceae</taxon>
        <taxon>Rhizobium/Agrobacterium group</taxon>
        <taxon>Rhizobium</taxon>
    </lineage>
</organism>
<proteinExistence type="predicted"/>
<evidence type="ECO:0000256" key="1">
    <source>
        <dbReference type="SAM" id="Phobius"/>
    </source>
</evidence>
<name>A0A7Y3SBR5_9HYPH</name>
<reference evidence="2 3" key="1">
    <citation type="submission" date="2020-02" db="EMBL/GenBank/DDBJ databases">
        <authorList>
            <person name="Sun Q."/>
        </authorList>
    </citation>
    <scope>NUCLEOTIDE SEQUENCE [LARGE SCALE GENOMIC DNA]</scope>
    <source>
        <strain evidence="2 3">CCBAU 03386</strain>
    </source>
</reference>
<feature type="transmembrane region" description="Helical" evidence="1">
    <location>
        <begin position="22"/>
        <end position="41"/>
    </location>
</feature>
<accession>A0A7Y3SBR5</accession>